<reference evidence="2" key="1">
    <citation type="submission" date="2020-01" db="EMBL/GenBank/DDBJ databases">
        <authorList>
            <person name="Meier V. D."/>
            <person name="Meier V D."/>
        </authorList>
    </citation>
    <scope>NUCLEOTIDE SEQUENCE</scope>
    <source>
        <strain evidence="2">HLG_WM_MAG_06</strain>
    </source>
</reference>
<gene>
    <name evidence="2" type="ORF">HELGO_WM7471</name>
</gene>
<dbReference type="Pfam" id="PF00903">
    <property type="entry name" value="Glyoxalase"/>
    <property type="match status" value="1"/>
</dbReference>
<dbReference type="EMBL" id="CACVAP010000090">
    <property type="protein sequence ID" value="CAA6818575.1"/>
    <property type="molecule type" value="Genomic_DNA"/>
</dbReference>
<dbReference type="AlphaFoldDB" id="A0A6S6TGU1"/>
<dbReference type="Gene3D" id="3.10.180.10">
    <property type="entry name" value="2,3-Dihydroxybiphenyl 1,2-Dioxygenase, domain 1"/>
    <property type="match status" value="1"/>
</dbReference>
<evidence type="ECO:0000259" key="1">
    <source>
        <dbReference type="Pfam" id="PF00903"/>
    </source>
</evidence>
<dbReference type="InterPro" id="IPR029068">
    <property type="entry name" value="Glyas_Bleomycin-R_OHBP_Dase"/>
</dbReference>
<feature type="domain" description="Glyoxalase/fosfomycin resistance/dioxygenase" evidence="1">
    <location>
        <begin position="3"/>
        <end position="108"/>
    </location>
</feature>
<accession>A0A6S6TGU1</accession>
<name>A0A6S6TGU1_9BACT</name>
<organism evidence="2">
    <name type="scientific">uncultured Sulfurovum sp</name>
    <dbReference type="NCBI Taxonomy" id="269237"/>
    <lineage>
        <taxon>Bacteria</taxon>
        <taxon>Pseudomonadati</taxon>
        <taxon>Campylobacterota</taxon>
        <taxon>Epsilonproteobacteria</taxon>
        <taxon>Campylobacterales</taxon>
        <taxon>Sulfurovaceae</taxon>
        <taxon>Sulfurovum</taxon>
        <taxon>environmental samples</taxon>
    </lineage>
</organism>
<dbReference type="InterPro" id="IPR004360">
    <property type="entry name" value="Glyas_Fos-R_dOase_dom"/>
</dbReference>
<proteinExistence type="predicted"/>
<evidence type="ECO:0000313" key="2">
    <source>
        <dbReference type="EMBL" id="CAA6818575.1"/>
    </source>
</evidence>
<sequence>MQLNLLVLRCKNIKTSKAFYEKLGLTFVQEQHGKGPVHYSTLMEELVMELYPLTKGSEIDNIRLGFLMEIENIFEYLERETIVVCSQYQYEDKNVFVVEDPDGRKIELKSN</sequence>
<dbReference type="SUPFAM" id="SSF54593">
    <property type="entry name" value="Glyoxalase/Bleomycin resistance protein/Dihydroxybiphenyl dioxygenase"/>
    <property type="match status" value="1"/>
</dbReference>
<dbReference type="CDD" id="cd06587">
    <property type="entry name" value="VOC"/>
    <property type="match status" value="1"/>
</dbReference>
<protein>
    <recommendedName>
        <fullName evidence="1">Glyoxalase/fosfomycin resistance/dioxygenase domain-containing protein</fullName>
    </recommendedName>
</protein>